<reference evidence="8" key="2">
    <citation type="submission" date="2024-06" db="EMBL/GenBank/DDBJ databases">
        <title>Micromonospora mangrovi CCTCC AA 2012012 genome sequences.</title>
        <authorList>
            <person name="Gao J."/>
        </authorList>
    </citation>
    <scope>NUCLEOTIDE SEQUENCE</scope>
    <source>
        <strain evidence="8">CCTCC AA 2012012</strain>
    </source>
</reference>
<dbReference type="PANTHER" id="PTHR30213">
    <property type="entry name" value="INNER MEMBRANE PROTEIN YHJD"/>
    <property type="match status" value="1"/>
</dbReference>
<dbReference type="PANTHER" id="PTHR30213:SF1">
    <property type="entry name" value="INNER MEMBRANE PROTEIN YHJD"/>
    <property type="match status" value="1"/>
</dbReference>
<dbReference type="InterPro" id="IPR017039">
    <property type="entry name" value="Virul_fac_BrkB"/>
</dbReference>
<keyword evidence="2" id="KW-1003">Cell membrane</keyword>
<dbReference type="RefSeq" id="WP_350931377.1">
    <property type="nucleotide sequence ID" value="NZ_CP157762.1"/>
</dbReference>
<feature type="transmembrane region" description="Helical" evidence="6">
    <location>
        <begin position="184"/>
        <end position="206"/>
    </location>
</feature>
<dbReference type="AlphaFoldDB" id="A0AAU7M329"/>
<evidence type="ECO:0000256" key="2">
    <source>
        <dbReference type="ARBA" id="ARBA00022475"/>
    </source>
</evidence>
<evidence type="ECO:0000256" key="3">
    <source>
        <dbReference type="ARBA" id="ARBA00022692"/>
    </source>
</evidence>
<dbReference type="PIRSF" id="PIRSF035875">
    <property type="entry name" value="RNase_BN"/>
    <property type="match status" value="1"/>
</dbReference>
<feature type="transmembrane region" description="Helical" evidence="6">
    <location>
        <begin position="103"/>
        <end position="123"/>
    </location>
</feature>
<evidence type="ECO:0000256" key="4">
    <source>
        <dbReference type="ARBA" id="ARBA00022989"/>
    </source>
</evidence>
<keyword evidence="5 6" id="KW-0472">Membrane</keyword>
<gene>
    <name evidence="8" type="ORF">ABUL08_19620</name>
    <name evidence="7" type="ORF">VK199_19550</name>
</gene>
<comment type="subcellular location">
    <subcellularLocation>
        <location evidence="1">Cell membrane</location>
        <topology evidence="1">Multi-pass membrane protein</topology>
    </subcellularLocation>
</comment>
<reference evidence="7" key="1">
    <citation type="submission" date="2024-01" db="EMBL/GenBank/DDBJ databases">
        <title>The genome sequence of Micromonospora mangrovi CCTCC AA 2012012.</title>
        <authorList>
            <person name="Gao J."/>
        </authorList>
    </citation>
    <scope>NUCLEOTIDE SEQUENCE</scope>
    <source>
        <strain evidence="7">CCTCC AA 2012012</strain>
    </source>
</reference>
<feature type="transmembrane region" description="Helical" evidence="6">
    <location>
        <begin position="47"/>
        <end position="66"/>
    </location>
</feature>
<name>A0AAU7M329_9ACTN</name>
<evidence type="ECO:0000256" key="1">
    <source>
        <dbReference type="ARBA" id="ARBA00004651"/>
    </source>
</evidence>
<feature type="transmembrane region" description="Helical" evidence="6">
    <location>
        <begin position="250"/>
        <end position="275"/>
    </location>
</feature>
<dbReference type="GO" id="GO:0005886">
    <property type="term" value="C:plasma membrane"/>
    <property type="evidence" value="ECO:0007669"/>
    <property type="project" value="UniProtKB-SubCell"/>
</dbReference>
<proteinExistence type="predicted"/>
<protein>
    <submittedName>
        <fullName evidence="7">YhjD/YihY/BrkB family envelope integrity protein</fullName>
    </submittedName>
</protein>
<accession>A0AAU7M329</accession>
<evidence type="ECO:0000256" key="6">
    <source>
        <dbReference type="SAM" id="Phobius"/>
    </source>
</evidence>
<keyword evidence="3 6" id="KW-0812">Transmembrane</keyword>
<evidence type="ECO:0000313" key="8">
    <source>
        <dbReference type="EMBL" id="XCH72523.1"/>
    </source>
</evidence>
<sequence length="314" mass="33323">MNVIGRIEAGLGRRIDAVRDRSAAFDHVWRAGTLYTDVLAGRLAAAIAYYGFFAVFALALVAYWIFGAILQDNDEVSAAAANFLEENLPFLDPQQIAQSSNTVGVIGLVILVFTGIGWVEAIRSSQRLMYGLNQQPGNLIIRRLVDLGVLVAVFVMLGISVAAVDALESVLRYLLKSTGSVGLTTISAVLSVLVNAVLATALLVAVPRLRMSRRRLRPVVLLVAVGITLLNTVGRYYVVRTERNPAYTVVATAVGLLLYLYLLNQLVLFGAALAATSRAGRVVDLAEGGAAAEVDVEADEIDPETDPGAPGGAG</sequence>
<dbReference type="EMBL" id="CP157762">
    <property type="protein sequence ID" value="XBP91825.1"/>
    <property type="molecule type" value="Genomic_DNA"/>
</dbReference>
<evidence type="ECO:0000313" key="7">
    <source>
        <dbReference type="EMBL" id="XBP91825.1"/>
    </source>
</evidence>
<feature type="transmembrane region" description="Helical" evidence="6">
    <location>
        <begin position="218"/>
        <end position="238"/>
    </location>
</feature>
<dbReference type="EMBL" id="CP159342">
    <property type="protein sequence ID" value="XCH72523.1"/>
    <property type="molecule type" value="Genomic_DNA"/>
</dbReference>
<dbReference type="Pfam" id="PF03631">
    <property type="entry name" value="Virul_fac_BrkB"/>
    <property type="match status" value="1"/>
</dbReference>
<feature type="transmembrane region" description="Helical" evidence="6">
    <location>
        <begin position="144"/>
        <end position="164"/>
    </location>
</feature>
<keyword evidence="4 6" id="KW-1133">Transmembrane helix</keyword>
<organism evidence="7">
    <name type="scientific">Micromonospora sp. CCTCC AA 2012012</name>
    <dbReference type="NCBI Taxonomy" id="3111921"/>
    <lineage>
        <taxon>Bacteria</taxon>
        <taxon>Bacillati</taxon>
        <taxon>Actinomycetota</taxon>
        <taxon>Actinomycetes</taxon>
        <taxon>Micromonosporales</taxon>
        <taxon>Micromonosporaceae</taxon>
        <taxon>Micromonospora</taxon>
    </lineage>
</organism>
<evidence type="ECO:0000256" key="5">
    <source>
        <dbReference type="ARBA" id="ARBA00023136"/>
    </source>
</evidence>